<keyword evidence="1" id="KW-0560">Oxidoreductase</keyword>
<evidence type="ECO:0000313" key="2">
    <source>
        <dbReference type="Proteomes" id="UP000032360"/>
    </source>
</evidence>
<sequence length="47" mass="4979">MDCGTTGVEPAFSLVSYKKLVGGGNMILPVQCVESALVRLGYSESDR</sequence>
<dbReference type="Proteomes" id="UP000032360">
    <property type="component" value="Unassembled WGS sequence"/>
</dbReference>
<dbReference type="GO" id="GO:0004748">
    <property type="term" value="F:ribonucleoside-diphosphate reductase activity, thioredoxin disulfide as acceptor"/>
    <property type="evidence" value="ECO:0007669"/>
    <property type="project" value="UniProtKB-EC"/>
</dbReference>
<dbReference type="EC" id="1.17.4.1" evidence="1"/>
<name>A0A0D8HKZ7_9ACTN</name>
<proteinExistence type="predicted"/>
<reference evidence="1 2" key="1">
    <citation type="submission" date="2015-01" db="EMBL/GenBank/DDBJ databases">
        <title>Draft genome of the acidophilic iron oxidizer Acidithrix ferrooxidans strain Py-F3.</title>
        <authorList>
            <person name="Poehlein A."/>
            <person name="Eisen S."/>
            <person name="Schloemann M."/>
            <person name="Johnson B.D."/>
            <person name="Daniel R."/>
            <person name="Muehling M."/>
        </authorList>
    </citation>
    <scope>NUCLEOTIDE SEQUENCE [LARGE SCALE GENOMIC DNA]</scope>
    <source>
        <strain evidence="1 2">Py-F3</strain>
    </source>
</reference>
<organism evidence="1 2">
    <name type="scientific">Acidithrix ferrooxidans</name>
    <dbReference type="NCBI Taxonomy" id="1280514"/>
    <lineage>
        <taxon>Bacteria</taxon>
        <taxon>Bacillati</taxon>
        <taxon>Actinomycetota</taxon>
        <taxon>Acidimicrobiia</taxon>
        <taxon>Acidimicrobiales</taxon>
        <taxon>Acidimicrobiaceae</taxon>
        <taxon>Acidithrix</taxon>
    </lineage>
</organism>
<dbReference type="STRING" id="1280514.AXFE_06040"/>
<dbReference type="EMBL" id="JXYS01000014">
    <property type="protein sequence ID" value="KJF18524.1"/>
    <property type="molecule type" value="Genomic_DNA"/>
</dbReference>
<comment type="caution">
    <text evidence="1">The sequence shown here is derived from an EMBL/GenBank/DDBJ whole genome shotgun (WGS) entry which is preliminary data.</text>
</comment>
<protein>
    <submittedName>
        <fullName evidence="1">Vitamin B12-dependent ribonucleotide reductase</fullName>
        <ecNumber evidence="1">1.17.4.1</ecNumber>
    </submittedName>
</protein>
<gene>
    <name evidence="1" type="primary">nrdJ3</name>
    <name evidence="1" type="ORF">AXFE_06040</name>
</gene>
<keyword evidence="2" id="KW-1185">Reference proteome</keyword>
<evidence type="ECO:0000313" key="1">
    <source>
        <dbReference type="EMBL" id="KJF18524.1"/>
    </source>
</evidence>
<accession>A0A0D8HKZ7</accession>
<dbReference type="AlphaFoldDB" id="A0A0D8HKZ7"/>